<keyword evidence="1" id="KW-1133">Transmembrane helix</keyword>
<feature type="transmembrane region" description="Helical" evidence="1">
    <location>
        <begin position="47"/>
        <end position="73"/>
    </location>
</feature>
<evidence type="ECO:0000313" key="2">
    <source>
        <dbReference type="EMBL" id="CAA9397027.1"/>
    </source>
</evidence>
<sequence>MNQIPRSTFVPAALLAGLCPLAANSVYEDTAGSGAEILVEAAAAQPVAATISVVLFLVGFLALIVVLGVLAAAIARRTPALSGIVVVAGAAAVAIKLAEAQTGIALRETAGALDPGTAEALVAIDAAGFAVYGFLLALALGAAGLGLLRSGATAARLGWWATVMGGLGVLTAAVGIVVPDAYVPIPFVLLLVWLIALGIAGTRRPFPQLVAQGSALATQ</sequence>
<dbReference type="AlphaFoldDB" id="A0A6J4NVQ4"/>
<feature type="transmembrane region" description="Helical" evidence="1">
    <location>
        <begin position="157"/>
        <end position="178"/>
    </location>
</feature>
<reference evidence="2" key="1">
    <citation type="submission" date="2020-02" db="EMBL/GenBank/DDBJ databases">
        <authorList>
            <person name="Meier V. D."/>
        </authorList>
    </citation>
    <scope>NUCLEOTIDE SEQUENCE</scope>
    <source>
        <strain evidence="2">AVDCRST_MAG75</strain>
    </source>
</reference>
<organism evidence="2">
    <name type="scientific">uncultured Propionibacteriaceae bacterium</name>
    <dbReference type="NCBI Taxonomy" id="257457"/>
    <lineage>
        <taxon>Bacteria</taxon>
        <taxon>Bacillati</taxon>
        <taxon>Actinomycetota</taxon>
        <taxon>Actinomycetes</taxon>
        <taxon>Propionibacteriales</taxon>
        <taxon>Propionibacteriaceae</taxon>
        <taxon>environmental samples</taxon>
    </lineage>
</organism>
<protein>
    <recommendedName>
        <fullName evidence="3">DUF4386 family protein</fullName>
    </recommendedName>
</protein>
<feature type="transmembrane region" description="Helical" evidence="1">
    <location>
        <begin position="118"/>
        <end position="145"/>
    </location>
</feature>
<evidence type="ECO:0000256" key="1">
    <source>
        <dbReference type="SAM" id="Phobius"/>
    </source>
</evidence>
<name>A0A6J4NVQ4_9ACTN</name>
<accession>A0A6J4NVQ4</accession>
<feature type="transmembrane region" description="Helical" evidence="1">
    <location>
        <begin position="184"/>
        <end position="202"/>
    </location>
</feature>
<proteinExistence type="predicted"/>
<evidence type="ECO:0008006" key="3">
    <source>
        <dbReference type="Google" id="ProtNLM"/>
    </source>
</evidence>
<keyword evidence="1" id="KW-0472">Membrane</keyword>
<keyword evidence="1" id="KW-0812">Transmembrane</keyword>
<gene>
    <name evidence="2" type="ORF">AVDCRST_MAG75-1895</name>
</gene>
<dbReference type="EMBL" id="CADCUO010000118">
    <property type="protein sequence ID" value="CAA9397027.1"/>
    <property type="molecule type" value="Genomic_DNA"/>
</dbReference>